<dbReference type="InParanoid" id="I7MHH6"/>
<dbReference type="Pfam" id="PF01925">
    <property type="entry name" value="TauE"/>
    <property type="match status" value="2"/>
</dbReference>
<name>I7MHH6_TETTS</name>
<dbReference type="GeneID" id="7829013"/>
<proteinExistence type="predicted"/>
<dbReference type="GO" id="GO:0031464">
    <property type="term" value="C:Cul4A-RING E3 ubiquitin ligase complex"/>
    <property type="evidence" value="ECO:0007669"/>
    <property type="project" value="TreeGrafter"/>
</dbReference>
<feature type="transmembrane region" description="Helical" evidence="6">
    <location>
        <begin position="360"/>
        <end position="382"/>
    </location>
</feature>
<keyword evidence="3 6" id="KW-1133">Transmembrane helix</keyword>
<keyword evidence="8" id="KW-1185">Reference proteome</keyword>
<evidence type="ECO:0000256" key="6">
    <source>
        <dbReference type="SAM" id="Phobius"/>
    </source>
</evidence>
<feature type="transmembrane region" description="Helical" evidence="6">
    <location>
        <begin position="485"/>
        <end position="505"/>
    </location>
</feature>
<feature type="transmembrane region" description="Helical" evidence="6">
    <location>
        <begin position="108"/>
        <end position="130"/>
    </location>
</feature>
<dbReference type="GO" id="GO:0016567">
    <property type="term" value="P:protein ubiquitination"/>
    <property type="evidence" value="ECO:0007669"/>
    <property type="project" value="TreeGrafter"/>
</dbReference>
<feature type="transmembrane region" description="Helical" evidence="6">
    <location>
        <begin position="136"/>
        <end position="155"/>
    </location>
</feature>
<feature type="transmembrane region" description="Helical" evidence="6">
    <location>
        <begin position="36"/>
        <end position="59"/>
    </location>
</feature>
<comment type="subcellular location">
    <subcellularLocation>
        <location evidence="1">Membrane</location>
        <topology evidence="1">Multi-pass membrane protein</topology>
    </subcellularLocation>
</comment>
<dbReference type="InterPro" id="IPR002781">
    <property type="entry name" value="TM_pro_TauE-like"/>
</dbReference>
<dbReference type="RefSeq" id="XP_001007789.2">
    <property type="nucleotide sequence ID" value="XM_001007789.2"/>
</dbReference>
<reference evidence="8" key="1">
    <citation type="journal article" date="2006" name="PLoS Biol.">
        <title>Macronuclear genome sequence of the ciliate Tetrahymena thermophila, a model eukaryote.</title>
        <authorList>
            <person name="Eisen J.A."/>
            <person name="Coyne R.S."/>
            <person name="Wu M."/>
            <person name="Wu D."/>
            <person name="Thiagarajan M."/>
            <person name="Wortman J.R."/>
            <person name="Badger J.H."/>
            <person name="Ren Q."/>
            <person name="Amedeo P."/>
            <person name="Jones K.M."/>
            <person name="Tallon L.J."/>
            <person name="Delcher A.L."/>
            <person name="Salzberg S.L."/>
            <person name="Silva J.C."/>
            <person name="Haas B.J."/>
            <person name="Majoros W.H."/>
            <person name="Farzad M."/>
            <person name="Carlton J.M."/>
            <person name="Smith R.K. Jr."/>
            <person name="Garg J."/>
            <person name="Pearlman R.E."/>
            <person name="Karrer K.M."/>
            <person name="Sun L."/>
            <person name="Manning G."/>
            <person name="Elde N.C."/>
            <person name="Turkewitz A.P."/>
            <person name="Asai D.J."/>
            <person name="Wilkes D.E."/>
            <person name="Wang Y."/>
            <person name="Cai H."/>
            <person name="Collins K."/>
            <person name="Stewart B.A."/>
            <person name="Lee S.R."/>
            <person name="Wilamowska K."/>
            <person name="Weinberg Z."/>
            <person name="Ruzzo W.L."/>
            <person name="Wloga D."/>
            <person name="Gaertig J."/>
            <person name="Frankel J."/>
            <person name="Tsao C.-C."/>
            <person name="Gorovsky M.A."/>
            <person name="Keeling P.J."/>
            <person name="Waller R.F."/>
            <person name="Patron N.J."/>
            <person name="Cherry J.M."/>
            <person name="Stover N.A."/>
            <person name="Krieger C.J."/>
            <person name="del Toro C."/>
            <person name="Ryder H.F."/>
            <person name="Williamson S.C."/>
            <person name="Barbeau R.A."/>
            <person name="Hamilton E.P."/>
            <person name="Orias E."/>
        </authorList>
    </citation>
    <scope>NUCLEOTIDE SEQUENCE [LARGE SCALE GENOMIC DNA]</scope>
    <source>
        <strain evidence="8">SB210</strain>
    </source>
</reference>
<dbReference type="GO" id="GO:0016020">
    <property type="term" value="C:membrane"/>
    <property type="evidence" value="ECO:0007669"/>
    <property type="project" value="UniProtKB-SubCell"/>
</dbReference>
<feature type="region of interest" description="Disordered" evidence="5">
    <location>
        <begin position="273"/>
        <end position="300"/>
    </location>
</feature>
<keyword evidence="2 6" id="KW-0812">Transmembrane</keyword>
<dbReference type="Proteomes" id="UP000009168">
    <property type="component" value="Unassembled WGS sequence"/>
</dbReference>
<gene>
    <name evidence="7" type="ORF">TTHERM_00069510</name>
</gene>
<evidence type="ECO:0000256" key="5">
    <source>
        <dbReference type="SAM" id="MobiDB-lite"/>
    </source>
</evidence>
<feature type="transmembrane region" description="Helical" evidence="6">
    <location>
        <begin position="74"/>
        <end position="96"/>
    </location>
</feature>
<sequence length="555" mass="62122">MSTVSCHTNNDCDFNFHCSNKVCVYNDLWPPSAFQVIVYILIPFIIGVSNVGGLGGGIIKVPLITVMLNYPSKVATFISYCILFGSSVVHSTIIIFKKHPLFNKPIIDYNIVLVINPMVLLGTNAGILLNVLMPEIVAGVIICVYLSLIAPYILFKAISLYKITKKQQQQIEPEAKALETVERKNEGEVQVFEMNVNDIQKMNGDPINTVQDQRILITSNPILKEQVSDKTGTNTILPIQITPLSPSIQKMESAAQLEDQLLMQRVNSYYVPQEPPKDKTKRGSIIVSQNSLKETPEEPKQEQIMTEELKAFYDEEYQQFPKKKILLLVIIFCIIQYIVFQRGGKGLQSFVGIKTCSASYWVSNGAILVLCVAAIFVIRYYLLKWTKNKNEIIKKYNLQKEFEGDFNVLNKTHYFVVLLAGLAAGLVAGTVGVGAGLTLVPLLLSIGVHPQVVAATCGFNYLFIATTTIIQVFTSHYLSYAQIVLFSLLSFVGGFIIAKCIYNYVEKRKNGYALVFIVFGLCILSIVTMMIYLIRKDILYGYKSLIQQTPFCQAQ</sequence>
<feature type="transmembrane region" description="Helical" evidence="6">
    <location>
        <begin position="511"/>
        <end position="534"/>
    </location>
</feature>
<dbReference type="PANTHER" id="PTHR14255:SF3">
    <property type="entry name" value="SULFITE EXPORTER TAUE_SAFE FAMILY PROTEIN 5-RELATED"/>
    <property type="match status" value="1"/>
</dbReference>
<evidence type="ECO:0000256" key="2">
    <source>
        <dbReference type="ARBA" id="ARBA00022692"/>
    </source>
</evidence>
<feature type="transmembrane region" description="Helical" evidence="6">
    <location>
        <begin position="414"/>
        <end position="440"/>
    </location>
</feature>
<accession>I7MHH6</accession>
<evidence type="ECO:0000256" key="3">
    <source>
        <dbReference type="ARBA" id="ARBA00022989"/>
    </source>
</evidence>
<dbReference type="KEGG" id="tet:TTHERM_00069510"/>
<dbReference type="eggNOG" id="ENOG502QWNB">
    <property type="taxonomic scope" value="Eukaryota"/>
</dbReference>
<feature type="transmembrane region" description="Helical" evidence="6">
    <location>
        <begin position="325"/>
        <end position="340"/>
    </location>
</feature>
<dbReference type="AlphaFoldDB" id="I7MHH6"/>
<dbReference type="STRING" id="312017.I7MHH6"/>
<dbReference type="PANTHER" id="PTHR14255">
    <property type="entry name" value="CEREBLON"/>
    <property type="match status" value="1"/>
</dbReference>
<evidence type="ECO:0000313" key="8">
    <source>
        <dbReference type="Proteomes" id="UP000009168"/>
    </source>
</evidence>
<evidence type="ECO:0000313" key="7">
    <source>
        <dbReference type="EMBL" id="EAR87544.2"/>
    </source>
</evidence>
<feature type="transmembrane region" description="Helical" evidence="6">
    <location>
        <begin position="452"/>
        <end position="473"/>
    </location>
</feature>
<dbReference type="EMBL" id="GG662853">
    <property type="protein sequence ID" value="EAR87544.2"/>
    <property type="molecule type" value="Genomic_DNA"/>
</dbReference>
<keyword evidence="4 6" id="KW-0472">Membrane</keyword>
<organism evidence="7 8">
    <name type="scientific">Tetrahymena thermophila (strain SB210)</name>
    <dbReference type="NCBI Taxonomy" id="312017"/>
    <lineage>
        <taxon>Eukaryota</taxon>
        <taxon>Sar</taxon>
        <taxon>Alveolata</taxon>
        <taxon>Ciliophora</taxon>
        <taxon>Intramacronucleata</taxon>
        <taxon>Oligohymenophorea</taxon>
        <taxon>Hymenostomatida</taxon>
        <taxon>Tetrahymenina</taxon>
        <taxon>Tetrahymenidae</taxon>
        <taxon>Tetrahymena</taxon>
    </lineage>
</organism>
<protein>
    <submittedName>
        <fullName evidence="7">Sulfite exporter TauE/SafE</fullName>
    </submittedName>
</protein>
<evidence type="ECO:0000256" key="1">
    <source>
        <dbReference type="ARBA" id="ARBA00004141"/>
    </source>
</evidence>
<evidence type="ECO:0000256" key="4">
    <source>
        <dbReference type="ARBA" id="ARBA00023136"/>
    </source>
</evidence>
<dbReference type="OrthoDB" id="302005at2759"/>